<reference evidence="2" key="2">
    <citation type="journal article" date="2021" name="PeerJ">
        <title>Extensive microbial diversity within the chicken gut microbiome revealed by metagenomics and culture.</title>
        <authorList>
            <person name="Gilroy R."/>
            <person name="Ravi A."/>
            <person name="Getino M."/>
            <person name="Pursley I."/>
            <person name="Horton D.L."/>
            <person name="Alikhan N.F."/>
            <person name="Baker D."/>
            <person name="Gharbi K."/>
            <person name="Hall N."/>
            <person name="Watson M."/>
            <person name="Adriaenssens E.M."/>
            <person name="Foster-Nyarko E."/>
            <person name="Jarju S."/>
            <person name="Secka A."/>
            <person name="Antonio M."/>
            <person name="Oren A."/>
            <person name="Chaudhuri R.R."/>
            <person name="La Ragione R."/>
            <person name="Hildebrand F."/>
            <person name="Pallen M.J."/>
        </authorList>
    </citation>
    <scope>NUCLEOTIDE SEQUENCE</scope>
    <source>
        <strain evidence="2">B3-1481</strain>
    </source>
</reference>
<dbReference type="AlphaFoldDB" id="A0A9D9IVW4"/>
<evidence type="ECO:0000313" key="3">
    <source>
        <dbReference type="Proteomes" id="UP000823769"/>
    </source>
</evidence>
<feature type="coiled-coil region" evidence="1">
    <location>
        <begin position="107"/>
        <end position="139"/>
    </location>
</feature>
<protein>
    <submittedName>
        <fullName evidence="2">DUF349 domain-containing protein</fullName>
    </submittedName>
</protein>
<feature type="coiled-coil region" evidence="1">
    <location>
        <begin position="366"/>
        <end position="393"/>
    </location>
</feature>
<sequence>MQEVLADAAEKVSDAVETVSDKLETVADKVEDAAGDAADKVEELADKSLAELSDMFVRLKDSADSMSRSKEAEAIKSAFYKLLTKLKGENPDISADDARSNPFEAVEQNFKALYADYKKERAEYNRQQEEQREANLAKKQAIIEDLKTLVEGQDDMSSQFPAFREIQNRWREAGPVPAQSFRDINDRYQFYVEKFYDMVKISRDLRDLDFRKNLEAKEALCEAAEKLAENENIVNAFHELQKLHEQWKEYGPVAKEKREEIWDRFKAATAVINKRYQAHFEELKGQQLENLEKKKKLCERVEEIAAREVRSASEWNAFSKEIEDIQAEWRKIGFATKKENQKIYDRFRAACDAFFGRKREYYNGIKGAMNENLEKKQALIEQAEALKDSTEWKKTTDQYISLQKQWKEIGPVPRKKSEQLWKRFRAACDEFFARRDANASPENDFYGNLKAKKKLIEEIRAYVPGDDETANAEMMREFNDRWQAIGHVPYKEKDAVLGEFREAMQEKFPLFNRQRGGRQGGSSNQHRSPKDNLIAKYNTLQQNIITYENNIGFFSSSSNSNPLIQQMQARIDEAKAELKKLEEQIRNAEEESK</sequence>
<organism evidence="2 3">
    <name type="scientific">Candidatus Cryptobacteroides avistercoris</name>
    <dbReference type="NCBI Taxonomy" id="2840758"/>
    <lineage>
        <taxon>Bacteria</taxon>
        <taxon>Pseudomonadati</taxon>
        <taxon>Bacteroidota</taxon>
        <taxon>Bacteroidia</taxon>
        <taxon>Bacteroidales</taxon>
        <taxon>Candidatus Cryptobacteroides</taxon>
    </lineage>
</organism>
<evidence type="ECO:0000313" key="2">
    <source>
        <dbReference type="EMBL" id="MBO8479592.1"/>
    </source>
</evidence>
<accession>A0A9D9IVW4</accession>
<proteinExistence type="predicted"/>
<feature type="coiled-coil region" evidence="1">
    <location>
        <begin position="530"/>
        <end position="591"/>
    </location>
</feature>
<name>A0A9D9IVW4_9BACT</name>
<reference evidence="2" key="1">
    <citation type="submission" date="2020-10" db="EMBL/GenBank/DDBJ databases">
        <authorList>
            <person name="Gilroy R."/>
        </authorList>
    </citation>
    <scope>NUCLEOTIDE SEQUENCE</scope>
    <source>
        <strain evidence="2">B3-1481</strain>
    </source>
</reference>
<dbReference type="EMBL" id="JADILW010000008">
    <property type="protein sequence ID" value="MBO8479592.1"/>
    <property type="molecule type" value="Genomic_DNA"/>
</dbReference>
<comment type="caution">
    <text evidence="2">The sequence shown here is derived from an EMBL/GenBank/DDBJ whole genome shotgun (WGS) entry which is preliminary data.</text>
</comment>
<dbReference type="InterPro" id="IPR007139">
    <property type="entry name" value="DUF349"/>
</dbReference>
<dbReference type="Pfam" id="PF03993">
    <property type="entry name" value="DUF349"/>
    <property type="match status" value="5"/>
</dbReference>
<gene>
    <name evidence="2" type="ORF">IAB76_00565</name>
</gene>
<keyword evidence="1" id="KW-0175">Coiled coil</keyword>
<dbReference type="Proteomes" id="UP000823769">
    <property type="component" value="Unassembled WGS sequence"/>
</dbReference>
<evidence type="ECO:0000256" key="1">
    <source>
        <dbReference type="SAM" id="Coils"/>
    </source>
</evidence>